<evidence type="ECO:0000256" key="5">
    <source>
        <dbReference type="ARBA" id="ARBA00022705"/>
    </source>
</evidence>
<evidence type="ECO:0000256" key="8">
    <source>
        <dbReference type="ARBA" id="ARBA00022840"/>
    </source>
</evidence>
<comment type="function">
    <text evidence="12 13">The RecF protein is involved in DNA metabolism; it is required for DNA replication and normal SOS inducibility. RecF binds preferentially to single-stranded, linear DNA. It also seems to bind ATP.</text>
</comment>
<evidence type="ECO:0000256" key="10">
    <source>
        <dbReference type="ARBA" id="ARBA00023204"/>
    </source>
</evidence>
<dbReference type="SUPFAM" id="SSF52540">
    <property type="entry name" value="P-loop containing nucleoside triphosphate hydrolases"/>
    <property type="match status" value="1"/>
</dbReference>
<comment type="subcellular location">
    <subcellularLocation>
        <location evidence="1 12 13">Cytoplasm</location>
    </subcellularLocation>
</comment>
<dbReference type="Pfam" id="PF02463">
    <property type="entry name" value="SMC_N"/>
    <property type="match status" value="1"/>
</dbReference>
<feature type="binding site" evidence="12">
    <location>
        <begin position="30"/>
        <end position="37"/>
    </location>
    <ligand>
        <name>ATP</name>
        <dbReference type="ChEBI" id="CHEBI:30616"/>
    </ligand>
</feature>
<dbReference type="PANTHER" id="PTHR32182:SF0">
    <property type="entry name" value="DNA REPLICATION AND REPAIR PROTEIN RECF"/>
    <property type="match status" value="1"/>
</dbReference>
<evidence type="ECO:0000256" key="13">
    <source>
        <dbReference type="RuleBase" id="RU000578"/>
    </source>
</evidence>
<organism evidence="15 16">
    <name type="scientific">Sedimentibacter acidaminivorans</name>
    <dbReference type="NCBI Taxonomy" id="913099"/>
    <lineage>
        <taxon>Bacteria</taxon>
        <taxon>Bacillati</taxon>
        <taxon>Bacillota</taxon>
        <taxon>Tissierellia</taxon>
        <taxon>Sedimentibacter</taxon>
    </lineage>
</organism>
<comment type="similarity">
    <text evidence="2 12 13">Belongs to the RecF family.</text>
</comment>
<keyword evidence="7 12" id="KW-0227">DNA damage</keyword>
<dbReference type="Proteomes" id="UP001519342">
    <property type="component" value="Unassembled WGS sequence"/>
</dbReference>
<keyword evidence="4 12" id="KW-0963">Cytoplasm</keyword>
<evidence type="ECO:0000256" key="3">
    <source>
        <dbReference type="ARBA" id="ARBA00020170"/>
    </source>
</evidence>
<sequence>MIVNNLKIKNYRNFKEVDLKLINSLNIFIGDNGQGKTNLLESIYLCSIGRTFRLNSEDELINFNENKCTIELLLDKNKYKINIELFLEKGKRKQVKINKVKLDKTGEMIGVLNNVIFTPDDMKIIKGSPIERRKFINIDISQIKPKYKYLLNKYKKIITQRNNILKNYYTNKENKDIIDIWNNYLIDIGTELIWYRNEYINSLKKYAVDIYSDISGNKEIFDLKYKCNIGNICDMDKESIKNIFHQKINKNIDNEIQKNTSMYGPHKDDLIISLNNKECKYFGSQGQQRSAILALKLGEIEIIKDEIGEYPILLLDDVLSELDNKRKGFLINYIKNIQTVITTTDDNDLINLTKDFDKKIFYINDGKIGNITN</sequence>
<dbReference type="InterPro" id="IPR003395">
    <property type="entry name" value="RecF/RecN/SMC_N"/>
</dbReference>
<accession>A0ABS4GF33</accession>
<keyword evidence="10 12" id="KW-0234">DNA repair</keyword>
<evidence type="ECO:0000313" key="15">
    <source>
        <dbReference type="EMBL" id="MBP1926301.1"/>
    </source>
</evidence>
<keyword evidence="6 12" id="KW-0547">Nucleotide-binding</keyword>
<proteinExistence type="inferred from homology"/>
<dbReference type="InterPro" id="IPR001238">
    <property type="entry name" value="DNA-binding_RecF"/>
</dbReference>
<evidence type="ECO:0000256" key="2">
    <source>
        <dbReference type="ARBA" id="ARBA00008016"/>
    </source>
</evidence>
<evidence type="ECO:0000313" key="16">
    <source>
        <dbReference type="Proteomes" id="UP001519342"/>
    </source>
</evidence>
<keyword evidence="16" id="KW-1185">Reference proteome</keyword>
<keyword evidence="5 12" id="KW-0235">DNA replication</keyword>
<dbReference type="PANTHER" id="PTHR32182">
    <property type="entry name" value="DNA REPLICATION AND REPAIR PROTEIN RECF"/>
    <property type="match status" value="1"/>
</dbReference>
<evidence type="ECO:0000256" key="9">
    <source>
        <dbReference type="ARBA" id="ARBA00023125"/>
    </source>
</evidence>
<evidence type="ECO:0000256" key="12">
    <source>
        <dbReference type="HAMAP-Rule" id="MF_00365"/>
    </source>
</evidence>
<reference evidence="15 16" key="1">
    <citation type="submission" date="2021-03" db="EMBL/GenBank/DDBJ databases">
        <title>Genomic Encyclopedia of Type Strains, Phase IV (KMG-IV): sequencing the most valuable type-strain genomes for metagenomic binning, comparative biology and taxonomic classification.</title>
        <authorList>
            <person name="Goeker M."/>
        </authorList>
    </citation>
    <scope>NUCLEOTIDE SEQUENCE [LARGE SCALE GENOMIC DNA]</scope>
    <source>
        <strain evidence="15 16">DSM 24004</strain>
    </source>
</reference>
<protein>
    <recommendedName>
        <fullName evidence="3 12">DNA replication and repair protein RecF</fullName>
    </recommendedName>
</protein>
<comment type="caution">
    <text evidence="15">The sequence shown here is derived from an EMBL/GenBank/DDBJ whole genome shotgun (WGS) entry which is preliminary data.</text>
</comment>
<name>A0ABS4GF33_9FIRM</name>
<dbReference type="NCBIfam" id="TIGR00611">
    <property type="entry name" value="recf"/>
    <property type="match status" value="1"/>
</dbReference>
<evidence type="ECO:0000256" key="7">
    <source>
        <dbReference type="ARBA" id="ARBA00022763"/>
    </source>
</evidence>
<evidence type="ECO:0000256" key="4">
    <source>
        <dbReference type="ARBA" id="ARBA00022490"/>
    </source>
</evidence>
<evidence type="ECO:0000256" key="6">
    <source>
        <dbReference type="ARBA" id="ARBA00022741"/>
    </source>
</evidence>
<keyword evidence="9 12" id="KW-0238">DNA-binding</keyword>
<dbReference type="PROSITE" id="PS00618">
    <property type="entry name" value="RECF_2"/>
    <property type="match status" value="1"/>
</dbReference>
<dbReference type="RefSeq" id="WP_209512037.1">
    <property type="nucleotide sequence ID" value="NZ_JAGGKS010000006.1"/>
</dbReference>
<dbReference type="InterPro" id="IPR042174">
    <property type="entry name" value="RecF_2"/>
</dbReference>
<gene>
    <name evidence="12" type="primary">recF</name>
    <name evidence="15" type="ORF">J2Z76_002166</name>
</gene>
<keyword evidence="8 12" id="KW-0067">ATP-binding</keyword>
<dbReference type="HAMAP" id="MF_00365">
    <property type="entry name" value="RecF"/>
    <property type="match status" value="1"/>
</dbReference>
<keyword evidence="11 12" id="KW-0742">SOS response</keyword>
<evidence type="ECO:0000256" key="11">
    <source>
        <dbReference type="ARBA" id="ARBA00023236"/>
    </source>
</evidence>
<evidence type="ECO:0000259" key="14">
    <source>
        <dbReference type="Pfam" id="PF02463"/>
    </source>
</evidence>
<dbReference type="Gene3D" id="1.20.1050.90">
    <property type="entry name" value="RecF/RecN/SMC, N-terminal domain"/>
    <property type="match status" value="1"/>
</dbReference>
<dbReference type="EMBL" id="JAGGKS010000006">
    <property type="protein sequence ID" value="MBP1926301.1"/>
    <property type="molecule type" value="Genomic_DNA"/>
</dbReference>
<feature type="domain" description="RecF/RecN/SMC N-terminal" evidence="14">
    <location>
        <begin position="3"/>
        <end position="347"/>
    </location>
</feature>
<dbReference type="InterPro" id="IPR018078">
    <property type="entry name" value="DNA-binding_RecF_CS"/>
</dbReference>
<dbReference type="PROSITE" id="PS00617">
    <property type="entry name" value="RECF_1"/>
    <property type="match status" value="1"/>
</dbReference>
<evidence type="ECO:0000256" key="1">
    <source>
        <dbReference type="ARBA" id="ARBA00004496"/>
    </source>
</evidence>
<dbReference type="Gene3D" id="3.40.50.300">
    <property type="entry name" value="P-loop containing nucleotide triphosphate hydrolases"/>
    <property type="match status" value="1"/>
</dbReference>
<dbReference type="InterPro" id="IPR027417">
    <property type="entry name" value="P-loop_NTPase"/>
</dbReference>